<dbReference type="PRINTS" id="PR00038">
    <property type="entry name" value="HTHLUXR"/>
</dbReference>
<dbReference type="EMBL" id="FQZC01000005">
    <property type="protein sequence ID" value="SHJ97176.1"/>
    <property type="molecule type" value="Genomic_DNA"/>
</dbReference>
<dbReference type="PROSITE" id="PS00622">
    <property type="entry name" value="HTH_LUXR_1"/>
    <property type="match status" value="1"/>
</dbReference>
<dbReference type="Pfam" id="PF00196">
    <property type="entry name" value="GerE"/>
    <property type="match status" value="1"/>
</dbReference>
<organism evidence="6 7">
    <name type="scientific">Aureimonas altamirensis DSM 21988</name>
    <dbReference type="NCBI Taxonomy" id="1121026"/>
    <lineage>
        <taxon>Bacteria</taxon>
        <taxon>Pseudomonadati</taxon>
        <taxon>Pseudomonadota</taxon>
        <taxon>Alphaproteobacteria</taxon>
        <taxon>Hyphomicrobiales</taxon>
        <taxon>Aurantimonadaceae</taxon>
        <taxon>Aureimonas</taxon>
    </lineage>
</organism>
<dbReference type="SUPFAM" id="SSF75516">
    <property type="entry name" value="Pheromone-binding domain of LuxR-like quorum-sensing transcription factors"/>
    <property type="match status" value="1"/>
</dbReference>
<feature type="domain" description="HTH luxR-type" evidence="5">
    <location>
        <begin position="243"/>
        <end position="308"/>
    </location>
</feature>
<evidence type="ECO:0000256" key="1">
    <source>
        <dbReference type="ARBA" id="ARBA00023015"/>
    </source>
</evidence>
<proteinExistence type="predicted"/>
<dbReference type="Pfam" id="PF03472">
    <property type="entry name" value="Autoind_bind"/>
    <property type="match status" value="1"/>
</dbReference>
<dbReference type="Proteomes" id="UP000184290">
    <property type="component" value="Unassembled WGS sequence"/>
</dbReference>
<keyword evidence="7" id="KW-1185">Reference proteome</keyword>
<protein>
    <submittedName>
        <fullName evidence="6">DNA-binding transcriptional regulator, CsgD family</fullName>
    </submittedName>
</protein>
<dbReference type="InterPro" id="IPR000792">
    <property type="entry name" value="Tscrpt_reg_LuxR_C"/>
</dbReference>
<dbReference type="InterPro" id="IPR036693">
    <property type="entry name" value="TF_LuxR_autoind-bd_dom_sf"/>
</dbReference>
<dbReference type="PANTHER" id="PTHR44688:SF16">
    <property type="entry name" value="DNA-BINDING TRANSCRIPTIONAL ACTIVATOR DEVR_DOSR"/>
    <property type="match status" value="1"/>
</dbReference>
<evidence type="ECO:0000256" key="3">
    <source>
        <dbReference type="ARBA" id="ARBA00023163"/>
    </source>
</evidence>
<keyword evidence="2 6" id="KW-0238">DNA-binding</keyword>
<dbReference type="InterPro" id="IPR036388">
    <property type="entry name" value="WH-like_DNA-bd_sf"/>
</dbReference>
<sequence>MARPGLSDDRWGHEPNFTNGRAAPTQNGLKKLGMSGRMVRCRFIRHPIALKVRFWGNEGTGMPFDEGRASAAASQALSDMLDMPWPWAASDVSRVLGRLCHAYGFTHGALSVFQGTETGQGELRAVASNWSDPFRDGFERLGLGRYSPVMRALKADPSPFVWDIESLFGYTPGGGEPADETVSFLLSCGHVHGLFLPVHGPGGLQGAGVFGGTQPASDIAARTELHCLTFTLFGILSACRLEENRSNNPLSHREMDCLRLAMLGKTSSEIGQSLGVSEHTVSQHLASATRKMNAANRTHAVAMAAQLGYLS</sequence>
<dbReference type="InterPro" id="IPR005143">
    <property type="entry name" value="TF_LuxR_autoind-bd_dom"/>
</dbReference>
<comment type="caution">
    <text evidence="6">The sequence shown here is derived from an EMBL/GenBank/DDBJ whole genome shotgun (WGS) entry which is preliminary data.</text>
</comment>
<name>A0ABY1IR35_9HYPH</name>
<dbReference type="GO" id="GO:0003677">
    <property type="term" value="F:DNA binding"/>
    <property type="evidence" value="ECO:0007669"/>
    <property type="project" value="UniProtKB-KW"/>
</dbReference>
<dbReference type="SMART" id="SM00421">
    <property type="entry name" value="HTH_LUXR"/>
    <property type="match status" value="1"/>
</dbReference>
<evidence type="ECO:0000313" key="6">
    <source>
        <dbReference type="EMBL" id="SHJ97176.1"/>
    </source>
</evidence>
<dbReference type="SUPFAM" id="SSF46894">
    <property type="entry name" value="C-terminal effector domain of the bipartite response regulators"/>
    <property type="match status" value="1"/>
</dbReference>
<keyword evidence="3" id="KW-0804">Transcription</keyword>
<feature type="compositionally biased region" description="Basic and acidic residues" evidence="4">
    <location>
        <begin position="1"/>
        <end position="13"/>
    </location>
</feature>
<feature type="compositionally biased region" description="Polar residues" evidence="4">
    <location>
        <begin position="16"/>
        <end position="28"/>
    </location>
</feature>
<dbReference type="Gene3D" id="1.10.10.10">
    <property type="entry name" value="Winged helix-like DNA-binding domain superfamily/Winged helix DNA-binding domain"/>
    <property type="match status" value="1"/>
</dbReference>
<dbReference type="InterPro" id="IPR016032">
    <property type="entry name" value="Sig_transdc_resp-reg_C-effctor"/>
</dbReference>
<dbReference type="PROSITE" id="PS50043">
    <property type="entry name" value="HTH_LUXR_2"/>
    <property type="match status" value="1"/>
</dbReference>
<reference evidence="6 7" key="1">
    <citation type="submission" date="2016-11" db="EMBL/GenBank/DDBJ databases">
        <authorList>
            <person name="Varghese N."/>
            <person name="Submissions S."/>
        </authorList>
    </citation>
    <scope>NUCLEOTIDE SEQUENCE [LARGE SCALE GENOMIC DNA]</scope>
    <source>
        <strain evidence="6 7">DSM 21988</strain>
    </source>
</reference>
<keyword evidence="1" id="KW-0805">Transcription regulation</keyword>
<dbReference type="CDD" id="cd06170">
    <property type="entry name" value="LuxR_C_like"/>
    <property type="match status" value="1"/>
</dbReference>
<evidence type="ECO:0000256" key="2">
    <source>
        <dbReference type="ARBA" id="ARBA00023125"/>
    </source>
</evidence>
<gene>
    <name evidence="6" type="ORF">SAMN02745911_3863</name>
</gene>
<dbReference type="Gene3D" id="3.30.450.80">
    <property type="entry name" value="Transcription factor LuxR-like, autoinducer-binding domain"/>
    <property type="match status" value="1"/>
</dbReference>
<evidence type="ECO:0000256" key="4">
    <source>
        <dbReference type="SAM" id="MobiDB-lite"/>
    </source>
</evidence>
<feature type="region of interest" description="Disordered" evidence="4">
    <location>
        <begin position="1"/>
        <end position="29"/>
    </location>
</feature>
<evidence type="ECO:0000313" key="7">
    <source>
        <dbReference type="Proteomes" id="UP000184290"/>
    </source>
</evidence>
<evidence type="ECO:0000259" key="5">
    <source>
        <dbReference type="PROSITE" id="PS50043"/>
    </source>
</evidence>
<accession>A0ABY1IR35</accession>
<dbReference type="PANTHER" id="PTHR44688">
    <property type="entry name" value="DNA-BINDING TRANSCRIPTIONAL ACTIVATOR DEVR_DOSR"/>
    <property type="match status" value="1"/>
</dbReference>